<dbReference type="eggNOG" id="KOG0799">
    <property type="taxonomic scope" value="Eukaryota"/>
</dbReference>
<reference evidence="23" key="1">
    <citation type="submission" date="2009-12" db="EMBL/GenBank/DDBJ databases">
        <title>The Genome Sequence of Anolis carolinensis (Green Anole Lizard).</title>
        <authorList>
            <consortium name="The Genome Sequencing Platform"/>
            <person name="Di Palma F."/>
            <person name="Alfoldi J."/>
            <person name="Heiman D."/>
            <person name="Young S."/>
            <person name="Grabherr M."/>
            <person name="Johnson J."/>
            <person name="Lander E.S."/>
            <person name="Lindblad-Toh K."/>
        </authorList>
    </citation>
    <scope>NUCLEOTIDE SEQUENCE [LARGE SCALE GENOMIC DNA]</scope>
    <source>
        <strain evidence="23">JBL SC #1</strain>
    </source>
</reference>
<dbReference type="GO" id="GO:0008375">
    <property type="term" value="F:acetylglucosaminyltransferase activity"/>
    <property type="evidence" value="ECO:0000318"/>
    <property type="project" value="GO_Central"/>
</dbReference>
<evidence type="ECO:0000256" key="22">
    <source>
        <dbReference type="ARBA" id="ARBA00055416"/>
    </source>
</evidence>
<evidence type="ECO:0000256" key="2">
    <source>
        <dbReference type="ARBA" id="ARBA00004922"/>
    </source>
</evidence>
<keyword evidence="8" id="KW-0472">Membrane</keyword>
<keyword evidence="24" id="KW-1185">Reference proteome</keyword>
<evidence type="ECO:0000256" key="6">
    <source>
        <dbReference type="ARBA" id="ARBA00022968"/>
    </source>
</evidence>
<dbReference type="GO" id="GO:0008109">
    <property type="term" value="F:N-acetyllactosaminide beta-1,6-N-acetylglucosaminyltransferase activity"/>
    <property type="evidence" value="ECO:0007669"/>
    <property type="project" value="UniProtKB-EC"/>
</dbReference>
<dbReference type="Ensembl" id="ENSACAT00000003121.3">
    <property type="protein sequence ID" value="ENSACAP00000003043.3"/>
    <property type="gene ID" value="ENSACAG00000003159.3"/>
</dbReference>
<gene>
    <name evidence="23" type="primary">GCNT3</name>
</gene>
<dbReference type="GeneID" id="100561130"/>
<evidence type="ECO:0000256" key="8">
    <source>
        <dbReference type="ARBA" id="ARBA00023136"/>
    </source>
</evidence>
<dbReference type="KEGG" id="acs:100561130"/>
<dbReference type="PANTHER" id="PTHR19297">
    <property type="entry name" value="GLYCOSYLTRANSFERASE 14 FAMILY MEMBER"/>
    <property type="match status" value="1"/>
</dbReference>
<sequence>MFFSERRLSGQVSRLLVVGGLMLCAVGVLKYSSSECEFKDLGQDSTDKRSQYCKDQLYESIRLPRQGNVSCSQLVRGDPDAIRDALLSRLQRNANVVHLEEAHYLNMTKDCELFRSSRKYMEFPLSKEEEEFPIAYSIVLHDKVEMFERLLRAIYAPQNVYCVHVDAKSPQPLQEAVRRIVSCFGNVFLASKQERVVYASWNRVQADLNCMEDLLRSPVKWRYLLNTCGTDLPIKTNAEIVQSLKVLNGRNNMEAEKPSEYKAGRWKYHHEVTDSVVRTQTEKSPPPQSSPMFTGNAYVVLSRGFVQHLFQDPMVKRFIEWSKDTYSPDEHIWATLHRMPGVPGGVPFNSKFDLTDMNAIARLVKWSYTEGDVTKGAPYPPCTGVHRRAVCTYGAGDLHWMLNQHHLFANKFDSQVDNSVIECLEEYLRYKSIHGRTL</sequence>
<reference evidence="23" key="2">
    <citation type="submission" date="2025-08" db="UniProtKB">
        <authorList>
            <consortium name="Ensembl"/>
        </authorList>
    </citation>
    <scope>IDENTIFICATION</scope>
</reference>
<evidence type="ECO:0000313" key="23">
    <source>
        <dbReference type="Ensembl" id="ENSACAP00000003043.3"/>
    </source>
</evidence>
<dbReference type="GO" id="GO:0060993">
    <property type="term" value="P:kidney morphogenesis"/>
    <property type="evidence" value="ECO:0007669"/>
    <property type="project" value="Ensembl"/>
</dbReference>
<keyword evidence="9" id="KW-1015">Disulfide bond</keyword>
<comment type="similarity">
    <text evidence="11">Belongs to the glycosyltransferase 14 family.</text>
</comment>
<evidence type="ECO:0000256" key="16">
    <source>
        <dbReference type="ARBA" id="ARBA00041719"/>
    </source>
</evidence>
<keyword evidence="6" id="KW-0735">Signal-anchor</keyword>
<evidence type="ECO:0000256" key="3">
    <source>
        <dbReference type="ARBA" id="ARBA00022676"/>
    </source>
</evidence>
<evidence type="ECO:0000256" key="18">
    <source>
        <dbReference type="ARBA" id="ARBA00048927"/>
    </source>
</evidence>
<dbReference type="GO" id="GO:0000139">
    <property type="term" value="C:Golgi membrane"/>
    <property type="evidence" value="ECO:0007669"/>
    <property type="project" value="UniProtKB-SubCell"/>
</dbReference>
<name>H9G739_ANOCA</name>
<comment type="subcellular location">
    <subcellularLocation>
        <location evidence="1">Golgi apparatus membrane</location>
        <topology evidence="1">Single-pass type II membrane protein</topology>
    </subcellularLocation>
</comment>
<evidence type="ECO:0000256" key="14">
    <source>
        <dbReference type="ARBA" id="ARBA00038948"/>
    </source>
</evidence>
<dbReference type="GO" id="GO:0003829">
    <property type="term" value="F:beta-1,3-galactosyl-O-glycosyl-glycoprotein beta-1,6-N-acetylglucosaminyltransferase activity"/>
    <property type="evidence" value="ECO:0007669"/>
    <property type="project" value="UniProtKB-EC"/>
</dbReference>
<dbReference type="EC" id="2.4.1.102" evidence="14"/>
<dbReference type="GO" id="GO:0048729">
    <property type="term" value="P:tissue morphogenesis"/>
    <property type="evidence" value="ECO:0007669"/>
    <property type="project" value="Ensembl"/>
</dbReference>
<dbReference type="Pfam" id="PF02485">
    <property type="entry name" value="Branch"/>
    <property type="match status" value="1"/>
</dbReference>
<evidence type="ECO:0000256" key="21">
    <source>
        <dbReference type="ARBA" id="ARBA00049911"/>
    </source>
</evidence>
<dbReference type="PANTHER" id="PTHR19297:SF81">
    <property type="entry name" value="BETA-1,3-GALACTOSYL-O-GLYCOSYL-GLYCOPROTEIN BETA-1,6-N-ACETYLGLUCOSAMINYLTRANSFERASE 3"/>
    <property type="match status" value="1"/>
</dbReference>
<dbReference type="GeneTree" id="ENSGT00940000159331"/>
<keyword evidence="7" id="KW-1133">Transmembrane helix</keyword>
<dbReference type="RefSeq" id="XP_003226980.1">
    <property type="nucleotide sequence ID" value="XM_003226932.4"/>
</dbReference>
<keyword evidence="4" id="KW-0808">Transferase</keyword>
<comment type="catalytic activity">
    <reaction evidence="18">
        <text>3-O-[N-acetyl-beta-D-glucosaminyl-(1-&gt;3)-N-acetyl-alpha-D-galactosaminyl]-L-seryl-[protein] + UDP-N-acetyl-alpha-D-glucosamine = 3-O-[N-acetyl-beta-D-glucosaminyl-(1-&gt;3)-[N-acetyl-beta-D-glucosaminyl-(1-&gt;6)]-N-acetyl-alpha-D-galactosaminyl]-L-seryl-[protein] + UDP + H(+)</text>
        <dbReference type="Rhea" id="RHEA:56188"/>
        <dbReference type="Rhea" id="RHEA-COMP:11691"/>
        <dbReference type="Rhea" id="RHEA-COMP:14412"/>
        <dbReference type="ChEBI" id="CHEBI:15378"/>
        <dbReference type="ChEBI" id="CHEBI:57705"/>
        <dbReference type="ChEBI" id="CHEBI:58223"/>
        <dbReference type="ChEBI" id="CHEBI:87079"/>
        <dbReference type="ChEBI" id="CHEBI:139581"/>
        <dbReference type="EC" id="2.4.1.148"/>
    </reaction>
</comment>
<dbReference type="CTD" id="9245"/>
<organism evidence="23 24">
    <name type="scientific">Anolis carolinensis</name>
    <name type="common">Green anole</name>
    <name type="synonym">American chameleon</name>
    <dbReference type="NCBI Taxonomy" id="28377"/>
    <lineage>
        <taxon>Eukaryota</taxon>
        <taxon>Metazoa</taxon>
        <taxon>Chordata</taxon>
        <taxon>Craniata</taxon>
        <taxon>Vertebrata</taxon>
        <taxon>Euteleostomi</taxon>
        <taxon>Lepidosauria</taxon>
        <taxon>Squamata</taxon>
        <taxon>Bifurcata</taxon>
        <taxon>Unidentata</taxon>
        <taxon>Episquamata</taxon>
        <taxon>Toxicofera</taxon>
        <taxon>Iguania</taxon>
        <taxon>Dactyloidae</taxon>
        <taxon>Anolis</taxon>
    </lineage>
</organism>
<accession>H9G739</accession>
<protein>
    <recommendedName>
        <fullName evidence="15">Beta-1,3-galactosyl-O-glycosyl-glycoprotein beta-1,6-N-acetylglucosaminyltransferase 3</fullName>
        <ecNumber evidence="14">2.4.1.102</ecNumber>
        <ecNumber evidence="13">2.4.1.148</ecNumber>
        <ecNumber evidence="12">2.4.1.150</ecNumber>
    </recommendedName>
    <alternativeName>
        <fullName evidence="16">C2GnT-mucin type</fullName>
    </alternativeName>
</protein>
<keyword evidence="10" id="KW-0325">Glycoprotein</keyword>
<evidence type="ECO:0000256" key="15">
    <source>
        <dbReference type="ARBA" id="ARBA00039292"/>
    </source>
</evidence>
<comment type="catalytic activity">
    <reaction evidence="17">
        <text>a beta-D-Gal-(1-&gt;4)-beta-D-GlcNAc-(1-&gt;3)-beta-D-Gal-(1-&gt;4)-beta-D-GlcNAc derivative + UDP-N-acetyl-alpha-D-glucosamine = a beta-D-Gal-(1-&gt;4)-beta-D-GlcNAc-(1-&gt;3)-[beta-D-GlcNAc-(1-&gt;6)]-beta-D-Gal-(1-&gt;4)-N-acetyl-beta-D-GlcNAc derivative + UDP + H(+)</text>
        <dbReference type="Rhea" id="RHEA:54820"/>
        <dbReference type="ChEBI" id="CHEBI:15378"/>
        <dbReference type="ChEBI" id="CHEBI:57705"/>
        <dbReference type="ChEBI" id="CHEBI:58223"/>
        <dbReference type="ChEBI" id="CHEBI:138371"/>
        <dbReference type="ChEBI" id="CHEBI:138372"/>
        <dbReference type="EC" id="2.4.1.150"/>
    </reaction>
</comment>
<comment type="catalytic activity">
    <reaction evidence="20">
        <text>a 3-O-[N-acetyl-beta-D-glucosaminyl-(1-&gt;3)-N-acetyl-alpha-D-galactosaminyl]-L-threonyl-[protein] + UDP-N-acetyl-alpha-D-glucosamine = 3-O-[N-acetyl-beta-D-glucosaminyl-(1-&gt;3)-[N-acetyl-beta-D-glucosaminyl-(1-&gt;6)]-N-acetyl-alpha-D-galactosaminyl]-L-threonyl-[protein] + UDP + H(+)</text>
        <dbReference type="Rhea" id="RHEA:56192"/>
        <dbReference type="Rhea" id="RHEA-COMP:11692"/>
        <dbReference type="Rhea" id="RHEA-COMP:14413"/>
        <dbReference type="ChEBI" id="CHEBI:15378"/>
        <dbReference type="ChEBI" id="CHEBI:57705"/>
        <dbReference type="ChEBI" id="CHEBI:58223"/>
        <dbReference type="ChEBI" id="CHEBI:87080"/>
        <dbReference type="ChEBI" id="CHEBI:139580"/>
        <dbReference type="EC" id="2.4.1.148"/>
    </reaction>
</comment>
<dbReference type="AlphaFoldDB" id="H9G739"/>
<reference evidence="23" key="3">
    <citation type="submission" date="2025-09" db="UniProtKB">
        <authorList>
            <consortium name="Ensembl"/>
        </authorList>
    </citation>
    <scope>IDENTIFICATION</scope>
</reference>
<dbReference type="InterPro" id="IPR003406">
    <property type="entry name" value="Glyco_trans_14"/>
</dbReference>
<proteinExistence type="inferred from homology"/>
<evidence type="ECO:0000313" key="24">
    <source>
        <dbReference type="Proteomes" id="UP000001646"/>
    </source>
</evidence>
<evidence type="ECO:0000256" key="19">
    <source>
        <dbReference type="ARBA" id="ARBA00049870"/>
    </source>
</evidence>
<evidence type="ECO:0000256" key="13">
    <source>
        <dbReference type="ARBA" id="ARBA00038912"/>
    </source>
</evidence>
<dbReference type="EC" id="2.4.1.150" evidence="12"/>
<dbReference type="InParanoid" id="H9G739"/>
<keyword evidence="3" id="KW-0328">Glycosyltransferase</keyword>
<evidence type="ECO:0000256" key="4">
    <source>
        <dbReference type="ARBA" id="ARBA00022679"/>
    </source>
</evidence>
<evidence type="ECO:0000256" key="17">
    <source>
        <dbReference type="ARBA" id="ARBA00047621"/>
    </source>
</evidence>
<evidence type="ECO:0000256" key="11">
    <source>
        <dbReference type="ARBA" id="ARBA00038150"/>
    </source>
</evidence>
<evidence type="ECO:0000256" key="20">
    <source>
        <dbReference type="ARBA" id="ARBA00049876"/>
    </source>
</evidence>
<evidence type="ECO:0000256" key="7">
    <source>
        <dbReference type="ARBA" id="ARBA00022989"/>
    </source>
</evidence>
<comment type="catalytic activity">
    <reaction evidence="19">
        <text>a 3-O-[beta-D-galactosyl-(1-&gt;3)-N-acetyl-alpha-D-galactosaminyl]-L-threonyl-[protein] + UDP-N-acetyl-alpha-D-glucosamine = a 3-O-{beta-D-galactosyl-(1-&gt;3)-[N-acetyl-beta-D-glucosaminyl-(1-&gt;6)]-N-acetyl-alpha-D-galactosaminyl}-L-threonyl-[protein] + UDP + H(+)</text>
        <dbReference type="Rhea" id="RHEA:56216"/>
        <dbReference type="Rhea" id="RHEA-COMP:13923"/>
        <dbReference type="Rhea" id="RHEA-COMP:14420"/>
        <dbReference type="ChEBI" id="CHEBI:15378"/>
        <dbReference type="ChEBI" id="CHEBI:57705"/>
        <dbReference type="ChEBI" id="CHEBI:58223"/>
        <dbReference type="ChEBI" id="CHEBI:137950"/>
        <dbReference type="ChEBI" id="CHEBI:139607"/>
        <dbReference type="EC" id="2.4.1.102"/>
    </reaction>
</comment>
<evidence type="ECO:0000256" key="12">
    <source>
        <dbReference type="ARBA" id="ARBA00038907"/>
    </source>
</evidence>
<dbReference type="OrthoDB" id="2019572at2759"/>
<dbReference type="Bgee" id="ENSACAG00000003159">
    <property type="expression patterns" value="Expressed in kidney and 2 other cell types or tissues"/>
</dbReference>
<dbReference type="STRING" id="28377.ENSACAP00000003043"/>
<comment type="pathway">
    <text evidence="2">Protein modification; protein glycosylation.</text>
</comment>
<evidence type="ECO:0000256" key="10">
    <source>
        <dbReference type="ARBA" id="ARBA00023180"/>
    </source>
</evidence>
<evidence type="ECO:0000256" key="9">
    <source>
        <dbReference type="ARBA" id="ARBA00023157"/>
    </source>
</evidence>
<dbReference type="GO" id="GO:0050892">
    <property type="term" value="P:intestinal absorption"/>
    <property type="evidence" value="ECO:0007669"/>
    <property type="project" value="Ensembl"/>
</dbReference>
<dbReference type="Proteomes" id="UP000001646">
    <property type="component" value="Unplaced"/>
</dbReference>
<evidence type="ECO:0000256" key="5">
    <source>
        <dbReference type="ARBA" id="ARBA00022692"/>
    </source>
</evidence>
<evidence type="ECO:0000256" key="1">
    <source>
        <dbReference type="ARBA" id="ARBA00004323"/>
    </source>
</evidence>
<dbReference type="HOGENOM" id="CLU_032341_1_2_1"/>
<dbReference type="GO" id="GO:0047225">
    <property type="term" value="F:acetylgalactosaminyl-O-glycosyl-glycoprotein beta-1,6-N-acetylglucosaminyltransferase activity"/>
    <property type="evidence" value="ECO:0007669"/>
    <property type="project" value="UniProtKB-EC"/>
</dbReference>
<comment type="function">
    <text evidence="22">Glycosyltransferase that can synthesize all known mucin beta 6 N-acetylglucosaminides. Mediates core 2 and core 4 O-glycan branching, 2 important steps in mucin-type biosynthesis. Also has I-branching enzyme activity by converting linear into branched poly-N-acetyllactosaminoglycans, leading to introduce the blood group I antigen during embryonic development.</text>
</comment>
<keyword evidence="5" id="KW-0812">Transmembrane</keyword>
<dbReference type="EC" id="2.4.1.148" evidence="13"/>
<comment type="catalytic activity">
    <reaction evidence="21">
        <text>a 3-O-[beta-D-galactosyl-(1-&gt;3)-N-acetyl-alpha-D-galactosaminyl]-L-seryl-[protein] + UDP-N-acetyl-alpha-D-glucosamine = 3-O-{beta-D-galactosyl-(1-&gt;3)-[N-acetyl-beta-D-glucosaminyl-(1-&gt;6)]-N-acetyl-alpha-D-galactosaminyl}-L-seryl-[protein] + UDP + H(+)</text>
        <dbReference type="Rhea" id="RHEA:56212"/>
        <dbReference type="Rhea" id="RHEA-COMP:13922"/>
        <dbReference type="Rhea" id="RHEA-COMP:14419"/>
        <dbReference type="ChEBI" id="CHEBI:15378"/>
        <dbReference type="ChEBI" id="CHEBI:57705"/>
        <dbReference type="ChEBI" id="CHEBI:58223"/>
        <dbReference type="ChEBI" id="CHEBI:137949"/>
        <dbReference type="ChEBI" id="CHEBI:139605"/>
        <dbReference type="EC" id="2.4.1.102"/>
    </reaction>
</comment>